<feature type="binding site" evidence="12">
    <location>
        <begin position="25"/>
        <end position="32"/>
    </location>
    <ligand>
        <name>ATP</name>
        <dbReference type="ChEBI" id="CHEBI:30616"/>
    </ligand>
</feature>
<dbReference type="Pfam" id="PF00580">
    <property type="entry name" value="UvrD-helicase"/>
    <property type="match status" value="1"/>
</dbReference>
<dbReference type="InterPro" id="IPR014017">
    <property type="entry name" value="DNA_helicase_UvrD-like_C"/>
</dbReference>
<evidence type="ECO:0000256" key="11">
    <source>
        <dbReference type="ARBA" id="ARBA00048988"/>
    </source>
</evidence>
<dbReference type="AlphaFoldDB" id="A0A968GHY4"/>
<dbReference type="PROSITE" id="PS51217">
    <property type="entry name" value="UVRD_HELICASE_CTER"/>
    <property type="match status" value="1"/>
</dbReference>
<evidence type="ECO:0000256" key="3">
    <source>
        <dbReference type="ARBA" id="ARBA00022801"/>
    </source>
</evidence>
<gene>
    <name evidence="15" type="ORF">HCT48_01815</name>
</gene>
<evidence type="ECO:0000256" key="4">
    <source>
        <dbReference type="ARBA" id="ARBA00022806"/>
    </source>
</evidence>
<keyword evidence="2 12" id="KW-0547">Nucleotide-binding</keyword>
<evidence type="ECO:0000256" key="7">
    <source>
        <dbReference type="ARBA" id="ARBA00023235"/>
    </source>
</evidence>
<dbReference type="GO" id="GO:0005829">
    <property type="term" value="C:cytosol"/>
    <property type="evidence" value="ECO:0007669"/>
    <property type="project" value="TreeGrafter"/>
</dbReference>
<evidence type="ECO:0000256" key="10">
    <source>
        <dbReference type="ARBA" id="ARBA00034923"/>
    </source>
</evidence>
<feature type="domain" description="UvrD-like helicase ATP-binding" evidence="13">
    <location>
        <begin position="4"/>
        <end position="274"/>
    </location>
</feature>
<evidence type="ECO:0000256" key="5">
    <source>
        <dbReference type="ARBA" id="ARBA00022840"/>
    </source>
</evidence>
<dbReference type="InterPro" id="IPR014016">
    <property type="entry name" value="UvrD-like_ATP-bd"/>
</dbReference>
<dbReference type="InterPro" id="IPR013986">
    <property type="entry name" value="DExx_box_DNA_helicase_dom_sf"/>
</dbReference>
<dbReference type="Pfam" id="PF13361">
    <property type="entry name" value="UvrD_C"/>
    <property type="match status" value="2"/>
</dbReference>
<dbReference type="EC" id="5.6.2.4" evidence="9"/>
<organism evidence="15 16">
    <name type="scientific">Entomospira culicis</name>
    <dbReference type="NCBI Taxonomy" id="2719989"/>
    <lineage>
        <taxon>Bacteria</taxon>
        <taxon>Pseudomonadati</taxon>
        <taxon>Spirochaetota</taxon>
        <taxon>Spirochaetia</taxon>
        <taxon>Spirochaetales</taxon>
        <taxon>Spirochaetaceae</taxon>
        <taxon>Entomospira</taxon>
    </lineage>
</organism>
<evidence type="ECO:0000256" key="9">
    <source>
        <dbReference type="ARBA" id="ARBA00034808"/>
    </source>
</evidence>
<comment type="catalytic activity">
    <reaction evidence="11">
        <text>ATP + H2O = ADP + phosphate + H(+)</text>
        <dbReference type="Rhea" id="RHEA:13065"/>
        <dbReference type="ChEBI" id="CHEBI:15377"/>
        <dbReference type="ChEBI" id="CHEBI:15378"/>
        <dbReference type="ChEBI" id="CHEBI:30616"/>
        <dbReference type="ChEBI" id="CHEBI:43474"/>
        <dbReference type="ChEBI" id="CHEBI:456216"/>
        <dbReference type="EC" id="5.6.2.4"/>
    </reaction>
</comment>
<keyword evidence="3 12" id="KW-0378">Hydrolase</keyword>
<dbReference type="Proteomes" id="UP000778951">
    <property type="component" value="Unassembled WGS sequence"/>
</dbReference>
<keyword evidence="5 12" id="KW-0067">ATP-binding</keyword>
<dbReference type="CDD" id="cd18807">
    <property type="entry name" value="SF1_C_UvrD"/>
    <property type="match status" value="1"/>
</dbReference>
<evidence type="ECO:0000256" key="6">
    <source>
        <dbReference type="ARBA" id="ARBA00023125"/>
    </source>
</evidence>
<sequence length="664" mass="76315">MSLASLNPQQFQAATTIEGPLLIIAGAGSGKTGVITHRIAYMLEQGIAQSHILALTFTNKAADEMAHRIKKMTGRKLSNLTIATFHAFGVKVLREQARAIGYRDGFTIYDSSDRRDVIKESARELGMILEHEDLLDLEHLFGQIKSGMVDLATQSKGIIQLFQEYQEFLQLKNAFDFDDLVARPLELFRTHPEILQSYQQRYQYIMVDEFQDTSLQQYQLIQLLASAHANLCVVGDDDQSIYSWRGANYTNIQAFETDFPQRMEIKLERNYRSTGVILEAANALIANNTNRKEKELWTESTTAEASLQVRYLENDQAESEFICDTVRTLRVSEHRGYDHFGVLSRNNSLMDAIEEAFIRHDIPYRRSGGRSFFERKEIKDTIAYMRLADNPDDDIAFVRIINTPRRGVGKQSLATLREHSDDRKEALYYTAKRLLGWSDPPFPKPTIAGLTYFIDTMEQFRQRFTTNKEMARTAGDMMVALDYWGYLVREYPDNEKAAKWKYDNIFTFLGWFERWEKNPDNLEPKLSTYLTRIALAGRERSGDDEERAVSLMTIHAAKGLEFDVTFIAGVEDGILPSLRSLQEDEANMEEERRLFYVALTRAREKLFMTVCAQRKIQRELQICTPSPFLSELPSALIETEEQAPTPEDVERVAMSVFTMFKDNS</sequence>
<dbReference type="GO" id="GO:0016787">
    <property type="term" value="F:hydrolase activity"/>
    <property type="evidence" value="ECO:0007669"/>
    <property type="project" value="UniProtKB-UniRule"/>
</dbReference>
<dbReference type="GO" id="GO:0005524">
    <property type="term" value="F:ATP binding"/>
    <property type="evidence" value="ECO:0007669"/>
    <property type="project" value="UniProtKB-UniRule"/>
</dbReference>
<evidence type="ECO:0000259" key="13">
    <source>
        <dbReference type="PROSITE" id="PS51198"/>
    </source>
</evidence>
<name>A0A968GHY4_9SPIO</name>
<dbReference type="Gene3D" id="3.40.50.300">
    <property type="entry name" value="P-loop containing nucleotide triphosphate hydrolases"/>
    <property type="match status" value="2"/>
</dbReference>
<evidence type="ECO:0000313" key="15">
    <source>
        <dbReference type="EMBL" id="NIZ68955.1"/>
    </source>
</evidence>
<dbReference type="PROSITE" id="PS51198">
    <property type="entry name" value="UVRD_HELICASE_ATP_BIND"/>
    <property type="match status" value="1"/>
</dbReference>
<reference evidence="15" key="1">
    <citation type="submission" date="2020-03" db="EMBL/GenBank/DDBJ databases">
        <title>Spirochaetal bacteria isolated from arthropods constitute a novel genus Entomospira genus novum within the order Spirochaetales.</title>
        <authorList>
            <person name="Grana-Miraglia L."/>
            <person name="Sikutova S."/>
            <person name="Fingerle V."/>
            <person name="Sing A."/>
            <person name="Castillo-Ramirez S."/>
            <person name="Margos G."/>
            <person name="Rudolf I."/>
        </authorList>
    </citation>
    <scope>NUCLEOTIDE SEQUENCE</scope>
    <source>
        <strain evidence="15">BR149</strain>
    </source>
</reference>
<dbReference type="Gene3D" id="1.10.486.10">
    <property type="entry name" value="PCRA, domain 4"/>
    <property type="match status" value="1"/>
</dbReference>
<dbReference type="GO" id="GO:0043138">
    <property type="term" value="F:3'-5' DNA helicase activity"/>
    <property type="evidence" value="ECO:0007669"/>
    <property type="project" value="UniProtKB-EC"/>
</dbReference>
<evidence type="ECO:0000259" key="14">
    <source>
        <dbReference type="PROSITE" id="PS51217"/>
    </source>
</evidence>
<keyword evidence="16" id="KW-1185">Reference proteome</keyword>
<dbReference type="InterPro" id="IPR027417">
    <property type="entry name" value="P-loop_NTPase"/>
</dbReference>
<feature type="domain" description="UvrD-like helicase C-terminal" evidence="14">
    <location>
        <begin position="275"/>
        <end position="559"/>
    </location>
</feature>
<comment type="similarity">
    <text evidence="1">Belongs to the helicase family. UvrD subfamily.</text>
</comment>
<dbReference type="PANTHER" id="PTHR11070:SF2">
    <property type="entry name" value="ATP-DEPENDENT DNA HELICASE SRS2"/>
    <property type="match status" value="1"/>
</dbReference>
<keyword evidence="6" id="KW-0238">DNA-binding</keyword>
<accession>A0A968GHY4</accession>
<evidence type="ECO:0000256" key="8">
    <source>
        <dbReference type="ARBA" id="ARBA00034617"/>
    </source>
</evidence>
<dbReference type="EMBL" id="JAATLM010000001">
    <property type="protein sequence ID" value="NIZ68955.1"/>
    <property type="molecule type" value="Genomic_DNA"/>
</dbReference>
<evidence type="ECO:0000313" key="16">
    <source>
        <dbReference type="Proteomes" id="UP000778951"/>
    </source>
</evidence>
<dbReference type="InterPro" id="IPR000212">
    <property type="entry name" value="DNA_helicase_UvrD/REP"/>
</dbReference>
<dbReference type="GO" id="GO:0000725">
    <property type="term" value="P:recombinational repair"/>
    <property type="evidence" value="ECO:0007669"/>
    <property type="project" value="TreeGrafter"/>
</dbReference>
<evidence type="ECO:0000256" key="1">
    <source>
        <dbReference type="ARBA" id="ARBA00009922"/>
    </source>
</evidence>
<dbReference type="GO" id="GO:0003677">
    <property type="term" value="F:DNA binding"/>
    <property type="evidence" value="ECO:0007669"/>
    <property type="project" value="UniProtKB-KW"/>
</dbReference>
<keyword evidence="4 12" id="KW-0347">Helicase</keyword>
<dbReference type="SUPFAM" id="SSF52540">
    <property type="entry name" value="P-loop containing nucleoside triphosphate hydrolases"/>
    <property type="match status" value="1"/>
</dbReference>
<protein>
    <recommendedName>
        <fullName evidence="9">DNA 3'-5' helicase</fullName>
        <ecNumber evidence="9">5.6.2.4</ecNumber>
    </recommendedName>
    <alternativeName>
        <fullName evidence="10">DNA 3'-5' helicase II</fullName>
    </alternativeName>
</protein>
<dbReference type="Gene3D" id="1.10.10.160">
    <property type="match status" value="1"/>
</dbReference>
<comment type="catalytic activity">
    <reaction evidence="8">
        <text>Couples ATP hydrolysis with the unwinding of duplex DNA by translocating in the 3'-5' direction.</text>
        <dbReference type="EC" id="5.6.2.4"/>
    </reaction>
</comment>
<dbReference type="PANTHER" id="PTHR11070">
    <property type="entry name" value="UVRD / RECB / PCRA DNA HELICASE FAMILY MEMBER"/>
    <property type="match status" value="1"/>
</dbReference>
<evidence type="ECO:0000256" key="2">
    <source>
        <dbReference type="ARBA" id="ARBA00022741"/>
    </source>
</evidence>
<dbReference type="CDD" id="cd17932">
    <property type="entry name" value="DEXQc_UvrD"/>
    <property type="match status" value="1"/>
</dbReference>
<evidence type="ECO:0000256" key="12">
    <source>
        <dbReference type="PROSITE-ProRule" id="PRU00560"/>
    </source>
</evidence>
<proteinExistence type="inferred from homology"/>
<comment type="caution">
    <text evidence="15">The sequence shown here is derived from an EMBL/GenBank/DDBJ whole genome shotgun (WGS) entry which is preliminary data.</text>
</comment>
<keyword evidence="7" id="KW-0413">Isomerase</keyword>
<dbReference type="RefSeq" id="WP_167695067.1">
    <property type="nucleotide sequence ID" value="NZ_CP118181.1"/>
</dbReference>